<dbReference type="Pfam" id="PF02698">
    <property type="entry name" value="DUF218"/>
    <property type="match status" value="1"/>
</dbReference>
<organism evidence="2 3">
    <name type="scientific">Sphaerospermopsis reniformis</name>
    <dbReference type="NCBI Taxonomy" id="531300"/>
    <lineage>
        <taxon>Bacteria</taxon>
        <taxon>Bacillati</taxon>
        <taxon>Cyanobacteriota</taxon>
        <taxon>Cyanophyceae</taxon>
        <taxon>Nostocales</taxon>
        <taxon>Aphanizomenonaceae</taxon>
        <taxon>Sphaerospermopsis</taxon>
    </lineage>
</organism>
<evidence type="ECO:0000259" key="1">
    <source>
        <dbReference type="Pfam" id="PF02698"/>
    </source>
</evidence>
<evidence type="ECO:0000313" key="2">
    <source>
        <dbReference type="EMBL" id="GCL39650.1"/>
    </source>
</evidence>
<dbReference type="RefSeq" id="WP_137669174.1">
    <property type="nucleotide sequence ID" value="NZ_BJCE01000292.1"/>
</dbReference>
<dbReference type="AlphaFoldDB" id="A0A480A3P2"/>
<dbReference type="PANTHER" id="PTHR30336:SF20">
    <property type="entry name" value="DUF218 DOMAIN-CONTAINING PROTEIN"/>
    <property type="match status" value="1"/>
</dbReference>
<dbReference type="Gene3D" id="3.40.50.620">
    <property type="entry name" value="HUPs"/>
    <property type="match status" value="1"/>
</dbReference>
<proteinExistence type="predicted"/>
<name>A0A480A3P2_9CYAN</name>
<dbReference type="InterPro" id="IPR051599">
    <property type="entry name" value="Cell_Envelope_Assoc"/>
</dbReference>
<dbReference type="Proteomes" id="UP000300142">
    <property type="component" value="Unassembled WGS sequence"/>
</dbReference>
<dbReference type="PANTHER" id="PTHR30336">
    <property type="entry name" value="INNER MEMBRANE PROTEIN, PROBABLE PERMEASE"/>
    <property type="match status" value="1"/>
</dbReference>
<keyword evidence="3" id="KW-1185">Reference proteome</keyword>
<dbReference type="InterPro" id="IPR003848">
    <property type="entry name" value="DUF218"/>
</dbReference>
<reference evidence="3" key="1">
    <citation type="submission" date="2019-02" db="EMBL/GenBank/DDBJ databases">
        <title>Draft genome sequence of Sphaerospermopsis reniformis NIES-1949.</title>
        <authorList>
            <person name="Yamaguchi H."/>
            <person name="Suzuki S."/>
            <person name="Kawachi M."/>
        </authorList>
    </citation>
    <scope>NUCLEOTIDE SEQUENCE [LARGE SCALE GENOMIC DNA]</scope>
    <source>
        <strain evidence="3">NIES-1949</strain>
    </source>
</reference>
<protein>
    <recommendedName>
        <fullName evidence="1">DUF218 domain-containing protein</fullName>
    </recommendedName>
</protein>
<sequence>MVKPLRLLTLAGCLGMFTIASAIPLRLAIARQQNPHPQAILMLSGENSRAKFTREMAQKFPDLPIWVSVGEPEIRRILGDLHNQKLQVGDRIQYDNRATDTVTNFTTMVVPLQQNNIRHVYLVTSDYHMPRSQAIATIVFGSQGIAFTPVPVPSQSSQREARTRIARDIGRSVVWLVTGRTGASFNPRLQSATGNSRS</sequence>
<dbReference type="CDD" id="cd06259">
    <property type="entry name" value="YdcF-like"/>
    <property type="match status" value="1"/>
</dbReference>
<evidence type="ECO:0000313" key="3">
    <source>
        <dbReference type="Proteomes" id="UP000300142"/>
    </source>
</evidence>
<accession>A0A480A3P2</accession>
<dbReference type="GO" id="GO:0005886">
    <property type="term" value="C:plasma membrane"/>
    <property type="evidence" value="ECO:0007669"/>
    <property type="project" value="TreeGrafter"/>
</dbReference>
<gene>
    <name evidence="2" type="ORF">SR1949_47780</name>
</gene>
<comment type="caution">
    <text evidence="2">The sequence shown here is derived from an EMBL/GenBank/DDBJ whole genome shotgun (WGS) entry which is preliminary data.</text>
</comment>
<dbReference type="EMBL" id="BJCE01000292">
    <property type="protein sequence ID" value="GCL39650.1"/>
    <property type="molecule type" value="Genomic_DNA"/>
</dbReference>
<dbReference type="InterPro" id="IPR014729">
    <property type="entry name" value="Rossmann-like_a/b/a_fold"/>
</dbReference>
<feature type="domain" description="DUF218" evidence="1">
    <location>
        <begin position="39"/>
        <end position="157"/>
    </location>
</feature>